<evidence type="ECO:0000256" key="3">
    <source>
        <dbReference type="PROSITE-ProRule" id="PRU00289"/>
    </source>
</evidence>
<keyword evidence="2 3" id="KW-0067">ATP-binding</keyword>
<dbReference type="Pfam" id="PF01580">
    <property type="entry name" value="FtsK_SpoIIIE"/>
    <property type="match status" value="1"/>
</dbReference>
<reference evidence="6 7" key="1">
    <citation type="submission" date="2023-08" db="EMBL/GenBank/DDBJ databases">
        <title>Pleionea litopenaei sp. nov., isolated from stomach of juvenile Litopenaeus vannamei.</title>
        <authorList>
            <person name="Rho A.M."/>
            <person name="Hwang C.Y."/>
        </authorList>
    </citation>
    <scope>NUCLEOTIDE SEQUENCE [LARGE SCALE GENOMIC DNA]</scope>
    <source>
        <strain evidence="6 7">HL-JVS1</strain>
    </source>
</reference>
<dbReference type="PANTHER" id="PTHR22683:SF41">
    <property type="entry name" value="DNA TRANSLOCASE FTSK"/>
    <property type="match status" value="1"/>
</dbReference>
<evidence type="ECO:0000256" key="1">
    <source>
        <dbReference type="ARBA" id="ARBA00022741"/>
    </source>
</evidence>
<dbReference type="InterPro" id="IPR002543">
    <property type="entry name" value="FtsK_dom"/>
</dbReference>
<dbReference type="REBASE" id="759059">
    <property type="entry name" value="PspS1SspHP"/>
</dbReference>
<proteinExistence type="predicted"/>
<dbReference type="GO" id="GO:0005524">
    <property type="term" value="F:ATP binding"/>
    <property type="evidence" value="ECO:0007669"/>
    <property type="project" value="UniProtKB-UniRule"/>
</dbReference>
<dbReference type="EMBL" id="CP133548">
    <property type="protein sequence ID" value="WMS85624.1"/>
    <property type="molecule type" value="Genomic_DNA"/>
</dbReference>
<gene>
    <name evidence="6" type="ORF">Q9312_10405</name>
</gene>
<dbReference type="InterPro" id="IPR027417">
    <property type="entry name" value="P-loop_NTPase"/>
</dbReference>
<feature type="region of interest" description="Disordered" evidence="4">
    <location>
        <begin position="1315"/>
        <end position="1381"/>
    </location>
</feature>
<evidence type="ECO:0000256" key="2">
    <source>
        <dbReference type="ARBA" id="ARBA00022840"/>
    </source>
</evidence>
<feature type="domain" description="FtsK" evidence="5">
    <location>
        <begin position="1519"/>
        <end position="1718"/>
    </location>
</feature>
<dbReference type="Gene3D" id="3.40.50.300">
    <property type="entry name" value="P-loop containing nucleotide triphosphate hydrolases"/>
    <property type="match status" value="1"/>
</dbReference>
<accession>A0AA51RQI9</accession>
<dbReference type="SUPFAM" id="SSF52540">
    <property type="entry name" value="P-loop containing nucleoside triphosphate hydrolases"/>
    <property type="match status" value="1"/>
</dbReference>
<evidence type="ECO:0000313" key="6">
    <source>
        <dbReference type="EMBL" id="WMS85624.1"/>
    </source>
</evidence>
<dbReference type="InterPro" id="IPR050206">
    <property type="entry name" value="FtsK/SpoIIIE/SftA"/>
</dbReference>
<dbReference type="GO" id="GO:0003677">
    <property type="term" value="F:DNA binding"/>
    <property type="evidence" value="ECO:0007669"/>
    <property type="project" value="InterPro"/>
</dbReference>
<name>A0AA51RQI9_9GAMM</name>
<keyword evidence="7" id="KW-1185">Reference proteome</keyword>
<protein>
    <submittedName>
        <fullName evidence="6">FtsK/SpoIIIE domain-containing protein</fullName>
    </submittedName>
</protein>
<evidence type="ECO:0000313" key="7">
    <source>
        <dbReference type="Proteomes" id="UP001239782"/>
    </source>
</evidence>
<sequence>MNRNNLISAVALSYISEQLSRDAEGTVRFCMVGLEDSLVTAIAEAANNNQQLASLIEIKVSEVFDRNSTLPAELLSNESITHWRHCKLPDGKRGVLFAASQEELQRNDKSVEKITKIETDTLRSEYDSWIEKSGITSQILNDRKRAHLKTALISANETHAARTIETYADFVLSISIGILDQGLPLQKAVDNALPSLKLPRNSGYFDRISDAKRDHLIEWNKIFRRLHTRIRPLLVHENEKGEAISDQLSKNFEEIKDRFSPDEQQIISDFIAADLTPDEWLDTQQNLVALDWLSISDLFDGVTRTQALPLGDKTKQFFEDEFDDPLQAEEIDLLSATFPKIPSDDLQEFYESYREHLSRDKNLSSSWEKYIYRNPQTYSNFLTGLIDTTHRLREKNRDVKLSAPTLKLSIPNSEKKSFWKGKNPKVARYFAFRYHGLSNLLAPNIELDFGKLDQFYFPEISDEGLAKVTSGSKDARTLKFEAVLDPDGIASKLVFYWEMPVDAIATALPDDLISLANNNDESGLLATADITRQTVSTKGNVQRISLEDINTIRDVNNSNDGRLVAPNRESGNRAETIINEINALNAWLSKQQVDSIVAAFDTFRMQYTTAIRSWISEDGIGSESLVTQAETFGELLNKLLSEANKDMARERLWKELFRIGVADIGAGSPASIITPWHPLRLAEISVKAHQCSSLLKQVLQADESAIERADLLFGQVQLELSEDYYPEVCLGFCNEQSILLSSADTVFDYTLCESPVTGVDNNGNTSLDVDPDIAAKAFGKVGEQYLNLLPHERSNFSLVLYNAESKALPGALASELSSKVEKENELQCDLLLTHSRPKQMRRIYEQQNVAVSEESGSVMASEAARNFLSRLRVGFLDAALVENQDETARLTDIVALQDVVSRNAKLVWKPAPGDRSPTFLENTPVRWSRRRPVGPADTSTSVYLAAPSQPRAGQLYLNALHSYLYGDNALSGDVIPAREVNFRDGEVANIFDETHKIGEWVVNFDELVDRRLLSNNDIHVIRHIHERTINRNIIVSTTSQPRLLRALLNERLNRLDPDILGSDPDTVLNDLINRANKLSGQVVMRAARYGHYANELLGIVLSMREIENSLGDSEFPTGWYFLDDFASWFGQKEEQIADIMAISPKIIDGEHCLLVCVSEAKYVTSNGYKSHAKKSAKQLEETVARISRALDPDRNRIDRDIWLHRLGDFMLEGMEPFSSHVTGGWDLHRWSDEVRQDNVQIRVSGFSHVFVHDDLEYVDAGDYVPLKGMEHCQQKVFDKPRVAAAFRALVQGTNGESNSSKDPVVHLSSKINVAHENQKTDLKTQSDDVKSNTNPEVVESNSGQTEVSEDLGNNTTTTSAQGDPETPEESTEVNISNHQWPSDAVANWVNSGRDLDENDPESQQWLKHTVSQLQKALRGYDMTAEFVDARLTPNAALVRLRGSDDLTVPKVEKKRQELLTSHAIDVINVLAAPMEVIIMVKRPRRTILGLKDLWKQRELPESAPFSNMSLLLGACESDGQILYLNVGNDFGGFQHHGPHTLIAGETGSGKGVLVQSLLLDICATNSPENARIRMIDPKAGIDFPWLRNMPHLDGELITDRDQAVTALEELVAEMERRNHLLAEAGVTKLDQFNKKVPPEERLPRIWLFHDELADWMMISDYRDAVELNANRLGVKARAAGINLILVTQRPDKDALPMQLRANLTNRLVLKVADKRNSILVLDEPGAERLLGRGHLAAKLSGEGKIILAQVPFIHEDEIFDLAEKVRLAWIN</sequence>
<dbReference type="KEGG" id="plei:Q9312_10405"/>
<feature type="compositionally biased region" description="Basic and acidic residues" evidence="4">
    <location>
        <begin position="1316"/>
        <end position="1330"/>
    </location>
</feature>
<keyword evidence="1 3" id="KW-0547">Nucleotide-binding</keyword>
<organism evidence="6 7">
    <name type="scientific">Pleionea litopenaei</name>
    <dbReference type="NCBI Taxonomy" id="3070815"/>
    <lineage>
        <taxon>Bacteria</taxon>
        <taxon>Pseudomonadati</taxon>
        <taxon>Pseudomonadota</taxon>
        <taxon>Gammaproteobacteria</taxon>
        <taxon>Oceanospirillales</taxon>
        <taxon>Pleioneaceae</taxon>
        <taxon>Pleionea</taxon>
    </lineage>
</organism>
<dbReference type="RefSeq" id="WP_309200777.1">
    <property type="nucleotide sequence ID" value="NZ_CP133548.1"/>
</dbReference>
<dbReference type="PROSITE" id="PS50901">
    <property type="entry name" value="FTSK"/>
    <property type="match status" value="1"/>
</dbReference>
<evidence type="ECO:0000259" key="5">
    <source>
        <dbReference type="PROSITE" id="PS50901"/>
    </source>
</evidence>
<dbReference type="PANTHER" id="PTHR22683">
    <property type="entry name" value="SPORULATION PROTEIN RELATED"/>
    <property type="match status" value="1"/>
</dbReference>
<feature type="binding site" evidence="3">
    <location>
        <begin position="1544"/>
        <end position="1551"/>
    </location>
    <ligand>
        <name>ATP</name>
        <dbReference type="ChEBI" id="CHEBI:30616"/>
    </ligand>
</feature>
<feature type="compositionally biased region" description="Polar residues" evidence="4">
    <location>
        <begin position="1331"/>
        <end position="1361"/>
    </location>
</feature>
<dbReference type="CDD" id="cd01127">
    <property type="entry name" value="TrwB_TraG_TraD_VirD4"/>
    <property type="match status" value="1"/>
</dbReference>
<dbReference type="Proteomes" id="UP001239782">
    <property type="component" value="Chromosome"/>
</dbReference>
<evidence type="ECO:0000256" key="4">
    <source>
        <dbReference type="SAM" id="MobiDB-lite"/>
    </source>
</evidence>